<reference evidence="8 9" key="1">
    <citation type="submission" date="2017-04" db="EMBL/GenBank/DDBJ databases">
        <title>Draft Aigarchaeota genome from a New Zealand hot spring.</title>
        <authorList>
            <person name="Reysenbach A.-L."/>
            <person name="Donaho J.A."/>
            <person name="Gerhart J."/>
            <person name="Kelley J.F."/>
            <person name="Kouba K."/>
            <person name="Podar M."/>
            <person name="Stott M."/>
        </authorList>
    </citation>
    <scope>NUCLEOTIDE SEQUENCE [LARGE SCALE GENOMIC DNA]</scope>
    <source>
        <strain evidence="8">NZ13_MG1</strain>
    </source>
</reference>
<dbReference type="InterPro" id="IPR000692">
    <property type="entry name" value="Fibrillarin"/>
</dbReference>
<dbReference type="Pfam" id="PF01269">
    <property type="entry name" value="Fibrillarin"/>
    <property type="match status" value="1"/>
</dbReference>
<dbReference type="AlphaFoldDB" id="A0A2R7Y1P9"/>
<evidence type="ECO:0000313" key="8">
    <source>
        <dbReference type="EMBL" id="PUA31470.1"/>
    </source>
</evidence>
<dbReference type="Gene3D" id="3.30.200.20">
    <property type="entry name" value="Phosphorylase Kinase, domain 1"/>
    <property type="match status" value="1"/>
</dbReference>
<keyword evidence="2 7" id="KW-0698">rRNA processing</keyword>
<dbReference type="EMBL" id="NDWU01000017">
    <property type="protein sequence ID" value="PUA31470.1"/>
    <property type="molecule type" value="Genomic_DNA"/>
</dbReference>
<proteinExistence type="inferred from homology"/>
<sequence length="237" mass="26856">MMLSVEKHERFEGVYWVYSGDERLLATRNLDRGFRVYGERLFRIDGEEYREWIPYRSKLAAAILSGIKDIGIRPGCRVLYLGIASGTTASHVSDIIGENGMLYGVDFAPMALAQFKRNVADRRRNAVAIYADARLPMSYKPLVGQADLIYCDIAQPEQAKILVENARLMLKDEGLAMIAIKARSIDSVEEPSKVYKQEVSVLESNDFVVLDKVDLGKYEQDHIMVLARYSPKKQKGR</sequence>
<dbReference type="PANTHER" id="PTHR10335">
    <property type="entry name" value="RRNA 2-O-METHYLTRANSFERASE FIBRILLARIN"/>
    <property type="match status" value="1"/>
</dbReference>
<evidence type="ECO:0000256" key="2">
    <source>
        <dbReference type="ARBA" id="ARBA00022552"/>
    </source>
</evidence>
<keyword evidence="5 7" id="KW-0819">tRNA processing</keyword>
<protein>
    <recommendedName>
        <fullName evidence="7">Fibrillarin-like rRNA/tRNA 2'-O-methyltransferase</fullName>
        <ecNumber evidence="7">2.1.1.-</ecNumber>
    </recommendedName>
</protein>
<evidence type="ECO:0000256" key="5">
    <source>
        <dbReference type="ARBA" id="ARBA00022694"/>
    </source>
</evidence>
<name>A0A2R7Y1P9_9ARCH</name>
<feature type="binding site" evidence="7">
    <location>
        <begin position="152"/>
        <end position="155"/>
    </location>
    <ligand>
        <name>S-adenosyl-L-methionine</name>
        <dbReference type="ChEBI" id="CHEBI:59789"/>
    </ligand>
</feature>
<dbReference type="SUPFAM" id="SSF53335">
    <property type="entry name" value="S-adenosyl-L-methionine-dependent methyltransferases"/>
    <property type="match status" value="1"/>
</dbReference>
<dbReference type="GO" id="GO:0003723">
    <property type="term" value="F:RNA binding"/>
    <property type="evidence" value="ECO:0007669"/>
    <property type="project" value="UniProtKB-UniRule"/>
</dbReference>
<gene>
    <name evidence="7" type="primary">flpA</name>
    <name evidence="8" type="ORF">B9J98_06375</name>
</gene>
<evidence type="ECO:0000313" key="9">
    <source>
        <dbReference type="Proteomes" id="UP000244066"/>
    </source>
</evidence>
<evidence type="ECO:0000256" key="4">
    <source>
        <dbReference type="ARBA" id="ARBA00022679"/>
    </source>
</evidence>
<feature type="binding site" evidence="7">
    <location>
        <begin position="132"/>
        <end position="133"/>
    </location>
    <ligand>
        <name>S-adenosyl-L-methionine</name>
        <dbReference type="ChEBI" id="CHEBI:59789"/>
    </ligand>
</feature>
<dbReference type="EC" id="2.1.1.-" evidence="7"/>
<dbReference type="GO" id="GO:0000494">
    <property type="term" value="P:box C/D sno(s)RNA 3'-end processing"/>
    <property type="evidence" value="ECO:0007669"/>
    <property type="project" value="TreeGrafter"/>
</dbReference>
<keyword evidence="3 7" id="KW-0489">Methyltransferase</keyword>
<dbReference type="HAMAP" id="MF_00351">
    <property type="entry name" value="RNA_methyltransf_FlpA"/>
    <property type="match status" value="1"/>
</dbReference>
<dbReference type="NCBIfam" id="NF003276">
    <property type="entry name" value="PRK04266.1-2"/>
    <property type="match status" value="1"/>
</dbReference>
<comment type="similarity">
    <text evidence="1 7">Belongs to the methyltransferase superfamily. Fibrillarin family.</text>
</comment>
<dbReference type="Proteomes" id="UP000244066">
    <property type="component" value="Unassembled WGS sequence"/>
</dbReference>
<evidence type="ECO:0000256" key="7">
    <source>
        <dbReference type="HAMAP-Rule" id="MF_00351"/>
    </source>
</evidence>
<comment type="caution">
    <text evidence="8">The sequence shown here is derived from an EMBL/GenBank/DDBJ whole genome shotgun (WGS) entry which is preliminary data.</text>
</comment>
<feature type="binding site" evidence="7">
    <location>
        <begin position="106"/>
        <end position="107"/>
    </location>
    <ligand>
        <name>S-adenosyl-L-methionine</name>
        <dbReference type="ChEBI" id="CHEBI:59789"/>
    </ligand>
</feature>
<dbReference type="Gene3D" id="3.40.50.150">
    <property type="entry name" value="Vaccinia Virus protein VP39"/>
    <property type="match status" value="1"/>
</dbReference>
<dbReference type="SMART" id="SM01206">
    <property type="entry name" value="Fibrillarin"/>
    <property type="match status" value="1"/>
</dbReference>
<dbReference type="GO" id="GO:0008033">
    <property type="term" value="P:tRNA processing"/>
    <property type="evidence" value="ECO:0007669"/>
    <property type="project" value="UniProtKB-UniRule"/>
</dbReference>
<comment type="function">
    <text evidence="7">Involved in pre-rRNA and tRNA processing. Utilizes the methyl donor S-adenosyl-L-methionine to catalyze the site-specific 2'-hydroxyl methylation of ribose moieties in rRNA and tRNA. Site specificity is provided by a guide RNA that base pairs with the substrate. Methylation occurs at a characteristic distance from the sequence involved in base pairing with the guide RNA.</text>
</comment>
<keyword evidence="6 7" id="KW-0694">RNA-binding</keyword>
<dbReference type="GO" id="GO:1990259">
    <property type="term" value="F:histone H2AQ104 methyltransferase activity"/>
    <property type="evidence" value="ECO:0007669"/>
    <property type="project" value="TreeGrafter"/>
</dbReference>
<dbReference type="PIRSF" id="PIRSF006540">
    <property type="entry name" value="Nop17p"/>
    <property type="match status" value="1"/>
</dbReference>
<dbReference type="PRINTS" id="PR00052">
    <property type="entry name" value="FIBRILLARIN"/>
</dbReference>
<comment type="subunit">
    <text evidence="7">Interacts with nop5. Component of box C/D small ribonucleoprotein (sRNP) particles that contain rpl7ae, FlpA and nop5, plus a guide RNA.</text>
</comment>
<evidence type="ECO:0000256" key="1">
    <source>
        <dbReference type="ARBA" id="ARBA00010632"/>
    </source>
</evidence>
<evidence type="ECO:0000256" key="3">
    <source>
        <dbReference type="ARBA" id="ARBA00022603"/>
    </source>
</evidence>
<keyword evidence="4 7" id="KW-0808">Transferase</keyword>
<evidence type="ECO:0000256" key="6">
    <source>
        <dbReference type="ARBA" id="ARBA00022884"/>
    </source>
</evidence>
<dbReference type="PANTHER" id="PTHR10335:SF17">
    <property type="entry name" value="FIBRILLARIN"/>
    <property type="match status" value="1"/>
</dbReference>
<dbReference type="InterPro" id="IPR029063">
    <property type="entry name" value="SAM-dependent_MTases_sf"/>
</dbReference>
<dbReference type="GO" id="GO:0008649">
    <property type="term" value="F:rRNA methyltransferase activity"/>
    <property type="evidence" value="ECO:0007669"/>
    <property type="project" value="TreeGrafter"/>
</dbReference>
<accession>A0A2R7Y1P9</accession>
<organism evidence="8 9">
    <name type="scientific">Candidatus Terraquivivens tikiterensis</name>
    <dbReference type="NCBI Taxonomy" id="1980982"/>
    <lineage>
        <taxon>Archaea</taxon>
        <taxon>Nitrososphaerota</taxon>
        <taxon>Candidatus Wolframiiraptoraceae</taxon>
        <taxon>Candidatus Terraquivivens</taxon>
    </lineage>
</organism>
<feature type="binding site" evidence="7">
    <location>
        <begin position="87"/>
        <end position="88"/>
    </location>
    <ligand>
        <name>S-adenosyl-L-methionine</name>
        <dbReference type="ChEBI" id="CHEBI:59789"/>
    </ligand>
</feature>